<keyword evidence="2" id="KW-1003">Cell membrane</keyword>
<gene>
    <name evidence="3" type="ORF">ETH01_13570</name>
</gene>
<dbReference type="RefSeq" id="WP_071868742.1">
    <property type="nucleotide sequence ID" value="NZ_BJUG01000006.1"/>
</dbReference>
<dbReference type="GO" id="GO:0005886">
    <property type="term" value="C:plasma membrane"/>
    <property type="evidence" value="ECO:0007669"/>
    <property type="project" value="UniProtKB-SubCell"/>
</dbReference>
<evidence type="ECO:0000313" key="4">
    <source>
        <dbReference type="Proteomes" id="UP000321361"/>
    </source>
</evidence>
<comment type="similarity">
    <text evidence="1 2">Belongs to the BioY family.</text>
</comment>
<dbReference type="AlphaFoldDB" id="A0A1L8XPB3"/>
<organism evidence="3 4">
    <name type="scientific">Enterococcus thailandicus</name>
    <dbReference type="NCBI Taxonomy" id="417368"/>
    <lineage>
        <taxon>Bacteria</taxon>
        <taxon>Bacillati</taxon>
        <taxon>Bacillota</taxon>
        <taxon>Bacilli</taxon>
        <taxon>Lactobacillales</taxon>
        <taxon>Enterococcaceae</taxon>
        <taxon>Enterococcus</taxon>
    </lineage>
</organism>
<name>A0A1L8XPB3_ENTTH</name>
<dbReference type="GO" id="GO:0015225">
    <property type="term" value="F:biotin transmembrane transporter activity"/>
    <property type="evidence" value="ECO:0007669"/>
    <property type="project" value="UniProtKB-UniRule"/>
</dbReference>
<dbReference type="Pfam" id="PF02632">
    <property type="entry name" value="BioY"/>
    <property type="match status" value="1"/>
</dbReference>
<evidence type="ECO:0000313" key="3">
    <source>
        <dbReference type="EMBL" id="GEK37070.1"/>
    </source>
</evidence>
<accession>A0A1L8XPB3</accession>
<dbReference type="EMBL" id="BJUG01000006">
    <property type="protein sequence ID" value="GEK37070.1"/>
    <property type="molecule type" value="Genomic_DNA"/>
</dbReference>
<protein>
    <recommendedName>
        <fullName evidence="2">Biotin transporter</fullName>
    </recommendedName>
</protein>
<dbReference type="Proteomes" id="UP000321361">
    <property type="component" value="Unassembled WGS sequence"/>
</dbReference>
<dbReference type="GeneID" id="77486143"/>
<dbReference type="PIRSF" id="PIRSF016661">
    <property type="entry name" value="BioY"/>
    <property type="match status" value="1"/>
</dbReference>
<dbReference type="PANTHER" id="PTHR34295">
    <property type="entry name" value="BIOTIN TRANSPORTER BIOY"/>
    <property type="match status" value="1"/>
</dbReference>
<dbReference type="KEGG" id="eth:CK496_00660"/>
<comment type="subcellular location">
    <subcellularLocation>
        <location evidence="2">Cell membrane</location>
        <topology evidence="2">Multi-pass membrane protein</topology>
    </subcellularLocation>
</comment>
<keyword evidence="2" id="KW-0813">Transport</keyword>
<dbReference type="OrthoDB" id="9803495at2"/>
<keyword evidence="2" id="KW-0472">Membrane</keyword>
<sequence length="183" mass="19528">MKTSLKPLIIAAEFSAIIAILSQFTIPLGIVPLTGQTFAIGLTATLLGRRSGTLSVLIYLLLGIIGLPVFAGLSGGLSIVFGPTGGYLIGFIFQAWLTGYLVEKNVSSYTWVIFANVIGSFVTLIFGVIWLKASGDLSWNTAIVSGFIPFILPGIIKAVAAGYLGTVIRHRLPKYFSFEQPQS</sequence>
<dbReference type="Gene3D" id="1.10.1760.20">
    <property type="match status" value="1"/>
</dbReference>
<comment type="caution">
    <text evidence="3">The sequence shown here is derived from an EMBL/GenBank/DDBJ whole genome shotgun (WGS) entry which is preliminary data.</text>
</comment>
<proteinExistence type="inferred from homology"/>
<dbReference type="InterPro" id="IPR003784">
    <property type="entry name" value="BioY"/>
</dbReference>
<reference evidence="3 4" key="1">
    <citation type="submission" date="2019-07" db="EMBL/GenBank/DDBJ databases">
        <title>Whole genome shotgun sequence of Enterococcus thailandicus NBRC 101867.</title>
        <authorList>
            <person name="Hosoyama A."/>
            <person name="Uohara A."/>
            <person name="Ohji S."/>
            <person name="Ichikawa N."/>
        </authorList>
    </citation>
    <scope>NUCLEOTIDE SEQUENCE [LARGE SCALE GENOMIC DNA]</scope>
    <source>
        <strain evidence="3 4">NBRC 101867</strain>
    </source>
</reference>
<evidence type="ECO:0000256" key="2">
    <source>
        <dbReference type="PIRNR" id="PIRNR016661"/>
    </source>
</evidence>
<evidence type="ECO:0000256" key="1">
    <source>
        <dbReference type="ARBA" id="ARBA00010692"/>
    </source>
</evidence>
<dbReference type="PANTHER" id="PTHR34295:SF1">
    <property type="entry name" value="BIOTIN TRANSPORTER BIOY"/>
    <property type="match status" value="1"/>
</dbReference>